<proteinExistence type="predicted"/>
<name>A0ACC1C9K6_9ROSI</name>
<accession>A0ACC1C9K6</accession>
<reference evidence="2" key="1">
    <citation type="journal article" date="2023" name="G3 (Bethesda)">
        <title>Genome assembly and association tests identify interacting loci associated with vigor, precocity, and sex in interspecific pistachio rootstocks.</title>
        <authorList>
            <person name="Palmer W."/>
            <person name="Jacygrad E."/>
            <person name="Sagayaradj S."/>
            <person name="Cavanaugh K."/>
            <person name="Han R."/>
            <person name="Bertier L."/>
            <person name="Beede B."/>
            <person name="Kafkas S."/>
            <person name="Golino D."/>
            <person name="Preece J."/>
            <person name="Michelmore R."/>
        </authorList>
    </citation>
    <scope>NUCLEOTIDE SEQUENCE [LARGE SCALE GENOMIC DNA]</scope>
</reference>
<dbReference type="Proteomes" id="UP001164250">
    <property type="component" value="Chromosome 1"/>
</dbReference>
<sequence>MVTGPTHTVGPYYYQLNKLALNYPTHTPKSPTTYYNTHAKYKHNPTSITMAPLNTTAVLLPLLLTLFLFSSASTSHAHNITRILAKHPQFSTFNHYLTVTHLATEINRRQTITVLALDNAAMSSLLSKQYSVYTLRNVLSLHVLTDYFGSKKLHQITNGTALASSMFQATGSAPGSSGYVNITDIKGGKVGFGTEDNDGKLGASYVKSLVEMPYNISVLQISQPLNSAEAEAPTPGPSDLNLTAIMAKQGCKAFADLLIATGAQSTFEENLDGGLTVFCPSDTVLNGFLPKYKNLTAAHKFSLLLYHGIPVYQSLQMLKSSNGVMNTLATDGANKYDFTVQNDGEVVTLETKVMTARITGTVKDKEPLVIYKVNKVLLPRELFKPEKEVVAPAPKAAKKKKGEEEADAPEDDSADATADDKNGVDRMKGGRLIWIGCKLVYGNIFDVRN</sequence>
<dbReference type="EMBL" id="CM047897">
    <property type="protein sequence ID" value="KAJ0112241.1"/>
    <property type="molecule type" value="Genomic_DNA"/>
</dbReference>
<gene>
    <name evidence="1" type="ORF">Patl1_01828</name>
</gene>
<organism evidence="1 2">
    <name type="scientific">Pistacia atlantica</name>
    <dbReference type="NCBI Taxonomy" id="434234"/>
    <lineage>
        <taxon>Eukaryota</taxon>
        <taxon>Viridiplantae</taxon>
        <taxon>Streptophyta</taxon>
        <taxon>Embryophyta</taxon>
        <taxon>Tracheophyta</taxon>
        <taxon>Spermatophyta</taxon>
        <taxon>Magnoliopsida</taxon>
        <taxon>eudicotyledons</taxon>
        <taxon>Gunneridae</taxon>
        <taxon>Pentapetalae</taxon>
        <taxon>rosids</taxon>
        <taxon>malvids</taxon>
        <taxon>Sapindales</taxon>
        <taxon>Anacardiaceae</taxon>
        <taxon>Pistacia</taxon>
    </lineage>
</organism>
<keyword evidence="2" id="KW-1185">Reference proteome</keyword>
<evidence type="ECO:0000313" key="2">
    <source>
        <dbReference type="Proteomes" id="UP001164250"/>
    </source>
</evidence>
<comment type="caution">
    <text evidence="1">The sequence shown here is derived from an EMBL/GenBank/DDBJ whole genome shotgun (WGS) entry which is preliminary data.</text>
</comment>
<evidence type="ECO:0000313" key="1">
    <source>
        <dbReference type="EMBL" id="KAJ0112241.1"/>
    </source>
</evidence>
<protein>
    <submittedName>
        <fullName evidence="1">Uncharacterized protein</fullName>
    </submittedName>
</protein>